<gene>
    <name evidence="1" type="ORF">BDY19DRAFT_646534</name>
</gene>
<dbReference type="EMBL" id="MU274905">
    <property type="protein sequence ID" value="KAI0091782.1"/>
    <property type="molecule type" value="Genomic_DNA"/>
</dbReference>
<comment type="caution">
    <text evidence="1">The sequence shown here is derived from an EMBL/GenBank/DDBJ whole genome shotgun (WGS) entry which is preliminary data.</text>
</comment>
<evidence type="ECO:0000313" key="2">
    <source>
        <dbReference type="Proteomes" id="UP001055072"/>
    </source>
</evidence>
<organism evidence="1 2">
    <name type="scientific">Irpex rosettiformis</name>
    <dbReference type="NCBI Taxonomy" id="378272"/>
    <lineage>
        <taxon>Eukaryota</taxon>
        <taxon>Fungi</taxon>
        <taxon>Dikarya</taxon>
        <taxon>Basidiomycota</taxon>
        <taxon>Agaricomycotina</taxon>
        <taxon>Agaricomycetes</taxon>
        <taxon>Polyporales</taxon>
        <taxon>Irpicaceae</taxon>
        <taxon>Irpex</taxon>
    </lineage>
</organism>
<evidence type="ECO:0000313" key="1">
    <source>
        <dbReference type="EMBL" id="KAI0091782.1"/>
    </source>
</evidence>
<accession>A0ACB8UBV6</accession>
<proteinExistence type="predicted"/>
<reference evidence="1" key="1">
    <citation type="journal article" date="2021" name="Environ. Microbiol.">
        <title>Gene family expansions and transcriptome signatures uncover fungal adaptations to wood decay.</title>
        <authorList>
            <person name="Hage H."/>
            <person name="Miyauchi S."/>
            <person name="Viragh M."/>
            <person name="Drula E."/>
            <person name="Min B."/>
            <person name="Chaduli D."/>
            <person name="Navarro D."/>
            <person name="Favel A."/>
            <person name="Norest M."/>
            <person name="Lesage-Meessen L."/>
            <person name="Balint B."/>
            <person name="Merenyi Z."/>
            <person name="de Eugenio L."/>
            <person name="Morin E."/>
            <person name="Martinez A.T."/>
            <person name="Baldrian P."/>
            <person name="Stursova M."/>
            <person name="Martinez M.J."/>
            <person name="Novotny C."/>
            <person name="Magnuson J.K."/>
            <person name="Spatafora J.W."/>
            <person name="Maurice S."/>
            <person name="Pangilinan J."/>
            <person name="Andreopoulos W."/>
            <person name="LaButti K."/>
            <person name="Hundley H."/>
            <person name="Na H."/>
            <person name="Kuo A."/>
            <person name="Barry K."/>
            <person name="Lipzen A."/>
            <person name="Henrissat B."/>
            <person name="Riley R."/>
            <person name="Ahrendt S."/>
            <person name="Nagy L.G."/>
            <person name="Grigoriev I.V."/>
            <person name="Martin F."/>
            <person name="Rosso M.N."/>
        </authorList>
    </citation>
    <scope>NUCLEOTIDE SEQUENCE</scope>
    <source>
        <strain evidence="1">CBS 384.51</strain>
    </source>
</reference>
<name>A0ACB8UBV6_9APHY</name>
<protein>
    <submittedName>
        <fullName evidence="1">Uncharacterized protein</fullName>
    </submittedName>
</protein>
<dbReference type="Proteomes" id="UP001055072">
    <property type="component" value="Unassembled WGS sequence"/>
</dbReference>
<keyword evidence="2" id="KW-1185">Reference proteome</keyword>
<sequence>MSLTGYPWMVPKDVDETRTHGLYKFAYHLHIWSSFPKARLHTNRSMWQRSTNNARVANRRRRNQSRPPAQSSPPVRPRLSQRCEYVMNKTAKLFGGWLTMNLPPQFVCGNELWWTKGVVYTSVLGYAWSSDHWKLSQEAPTILWKPRGTVASVVVMKRQLSSTTRTEIQ</sequence>